<dbReference type="InterPro" id="IPR007251">
    <property type="entry name" value="Iron_permease_Fet4"/>
</dbReference>
<dbReference type="EMBL" id="JBHTHZ010000001">
    <property type="protein sequence ID" value="MFD0792303.1"/>
    <property type="molecule type" value="Genomic_DNA"/>
</dbReference>
<feature type="transmembrane region" description="Helical" evidence="2">
    <location>
        <begin position="13"/>
        <end position="38"/>
    </location>
</feature>
<evidence type="ECO:0000313" key="4">
    <source>
        <dbReference type="EMBL" id="MFD0792431.1"/>
    </source>
</evidence>
<keyword evidence="2" id="KW-0472">Membrane</keyword>
<accession>A0ABW3AMS5</accession>
<gene>
    <name evidence="3" type="ORF">ACFQZX_01665</name>
    <name evidence="4" type="ORF">ACFQZX_02310</name>
</gene>
<organism evidence="3 5">
    <name type="scientific">Mucilaginibacter litoreus</name>
    <dbReference type="NCBI Taxonomy" id="1048221"/>
    <lineage>
        <taxon>Bacteria</taxon>
        <taxon>Pseudomonadati</taxon>
        <taxon>Bacteroidota</taxon>
        <taxon>Sphingobacteriia</taxon>
        <taxon>Sphingobacteriales</taxon>
        <taxon>Sphingobacteriaceae</taxon>
        <taxon>Mucilaginibacter</taxon>
    </lineage>
</organism>
<dbReference type="Proteomes" id="UP001597010">
    <property type="component" value="Unassembled WGS sequence"/>
</dbReference>
<sequence length="167" mass="18848">MANSKKKNLFEKFANWATIATGSSAAFITATSVIIIWVVSGPLFHYSDTWQLVINTGTTIVTFLMVFLIQKSQNKDSKAVHLKLNELLASHQGASNRMVNIEDLTEKELDQLSKFYVRLSKLAEQEDDITCTHSIDAANENHNTKQTGFKSKKHYQDAIKNRNKKSN</sequence>
<dbReference type="Pfam" id="PF04120">
    <property type="entry name" value="Iron_permease"/>
    <property type="match status" value="1"/>
</dbReference>
<evidence type="ECO:0000313" key="3">
    <source>
        <dbReference type="EMBL" id="MFD0792303.1"/>
    </source>
</evidence>
<proteinExistence type="predicted"/>
<comment type="caution">
    <text evidence="3">The sequence shown here is derived from an EMBL/GenBank/DDBJ whole genome shotgun (WGS) entry which is preliminary data.</text>
</comment>
<reference evidence="3" key="3">
    <citation type="submission" date="2024-09" db="EMBL/GenBank/DDBJ databases">
        <authorList>
            <person name="Sun Q."/>
            <person name="Mori K."/>
        </authorList>
    </citation>
    <scope>NUCLEOTIDE SEQUENCE</scope>
    <source>
        <strain evidence="3">CCUG 61484</strain>
    </source>
</reference>
<dbReference type="EMBL" id="JBHTHZ010000001">
    <property type="protein sequence ID" value="MFD0792431.1"/>
    <property type="molecule type" value="Genomic_DNA"/>
</dbReference>
<feature type="region of interest" description="Disordered" evidence="1">
    <location>
        <begin position="142"/>
        <end position="167"/>
    </location>
</feature>
<reference evidence="3" key="1">
    <citation type="journal article" date="2014" name="Int. J. Syst. Evol. Microbiol.">
        <title>Complete genome of a new Firmicutes species belonging to the dominant human colonic microbiota ('Ruminococcus bicirculans') reveals two chromosomes and a selective capacity to utilize plant glucans.</title>
        <authorList>
            <consortium name="NISC Comparative Sequencing Program"/>
            <person name="Wegmann U."/>
            <person name="Louis P."/>
            <person name="Goesmann A."/>
            <person name="Henrissat B."/>
            <person name="Duncan S.H."/>
            <person name="Flint H.J."/>
        </authorList>
    </citation>
    <scope>NUCLEOTIDE SEQUENCE</scope>
    <source>
        <strain evidence="3">CCUG 61484</strain>
    </source>
</reference>
<name>A0ABW3AMS5_9SPHI</name>
<keyword evidence="5" id="KW-1185">Reference proteome</keyword>
<evidence type="ECO:0000256" key="2">
    <source>
        <dbReference type="SAM" id="Phobius"/>
    </source>
</evidence>
<evidence type="ECO:0000313" key="5">
    <source>
        <dbReference type="Proteomes" id="UP001597010"/>
    </source>
</evidence>
<protein>
    <submittedName>
        <fullName evidence="3">Low affinity iron permease family protein</fullName>
    </submittedName>
</protein>
<feature type="transmembrane region" description="Helical" evidence="2">
    <location>
        <begin position="50"/>
        <end position="69"/>
    </location>
</feature>
<reference evidence="5" key="2">
    <citation type="journal article" date="2019" name="Int. J. Syst. Evol. Microbiol.">
        <title>The Global Catalogue of Microorganisms (GCM) 10K type strain sequencing project: providing services to taxonomists for standard genome sequencing and annotation.</title>
        <authorList>
            <consortium name="The Broad Institute Genomics Platform"/>
            <consortium name="The Broad Institute Genome Sequencing Center for Infectious Disease"/>
            <person name="Wu L."/>
            <person name="Ma J."/>
        </authorList>
    </citation>
    <scope>NUCLEOTIDE SEQUENCE [LARGE SCALE GENOMIC DNA]</scope>
    <source>
        <strain evidence="5">CCUG 61484</strain>
    </source>
</reference>
<keyword evidence="2" id="KW-0812">Transmembrane</keyword>
<keyword evidence="2" id="KW-1133">Transmembrane helix</keyword>
<dbReference type="RefSeq" id="WP_377111008.1">
    <property type="nucleotide sequence ID" value="NZ_JBHTHZ010000001.1"/>
</dbReference>
<evidence type="ECO:0000256" key="1">
    <source>
        <dbReference type="SAM" id="MobiDB-lite"/>
    </source>
</evidence>